<keyword evidence="7" id="KW-1185">Reference proteome</keyword>
<dbReference type="CDD" id="cd16147">
    <property type="entry name" value="G6S"/>
    <property type="match status" value="1"/>
</dbReference>
<comment type="cofactor">
    <cofactor evidence="1">
        <name>Ca(2+)</name>
        <dbReference type="ChEBI" id="CHEBI:29108"/>
    </cofactor>
</comment>
<dbReference type="Gene3D" id="3.40.720.10">
    <property type="entry name" value="Alkaline Phosphatase, subunit A"/>
    <property type="match status" value="1"/>
</dbReference>
<dbReference type="Pfam" id="PF00884">
    <property type="entry name" value="Sulfatase"/>
    <property type="match status" value="1"/>
</dbReference>
<evidence type="ECO:0000313" key="7">
    <source>
        <dbReference type="Proteomes" id="UP000242457"/>
    </source>
</evidence>
<evidence type="ECO:0000313" key="6">
    <source>
        <dbReference type="EMBL" id="PBC29011.1"/>
    </source>
</evidence>
<dbReference type="SUPFAM" id="SSF53649">
    <property type="entry name" value="Alkaline phosphatase-like"/>
    <property type="match status" value="1"/>
</dbReference>
<dbReference type="PANTHER" id="PTHR43108">
    <property type="entry name" value="N-ACETYLGLUCOSAMINE-6-SULFATASE FAMILY MEMBER"/>
    <property type="match status" value="1"/>
</dbReference>
<dbReference type="Proteomes" id="UP000242457">
    <property type="component" value="Unassembled WGS sequence"/>
</dbReference>
<evidence type="ECO:0000256" key="1">
    <source>
        <dbReference type="ARBA" id="ARBA00001913"/>
    </source>
</evidence>
<reference evidence="6 7" key="1">
    <citation type="submission" date="2014-07" db="EMBL/GenBank/DDBJ databases">
        <title>Genomic and transcriptomic analysis on Apis cerana provide comprehensive insights into honey bee biology.</title>
        <authorList>
            <person name="Diao Q."/>
            <person name="Sun L."/>
            <person name="Zheng H."/>
            <person name="Zheng H."/>
            <person name="Xu S."/>
            <person name="Wang S."/>
            <person name="Zeng Z."/>
            <person name="Hu F."/>
            <person name="Su S."/>
            <person name="Wu J."/>
        </authorList>
    </citation>
    <scope>NUCLEOTIDE SEQUENCE [LARGE SCALE GENOMIC DNA]</scope>
    <source>
        <tissue evidence="6">Pupae without intestine</tissue>
    </source>
</reference>
<dbReference type="STRING" id="94128.A0A2A3EDB1"/>
<dbReference type="OrthoDB" id="96314at2759"/>
<dbReference type="PANTHER" id="PTHR43108:SF8">
    <property type="entry name" value="SD21168P"/>
    <property type="match status" value="1"/>
</dbReference>
<organism evidence="6 7">
    <name type="scientific">Apis cerana cerana</name>
    <name type="common">Oriental honeybee</name>
    <dbReference type="NCBI Taxonomy" id="94128"/>
    <lineage>
        <taxon>Eukaryota</taxon>
        <taxon>Metazoa</taxon>
        <taxon>Ecdysozoa</taxon>
        <taxon>Arthropoda</taxon>
        <taxon>Hexapoda</taxon>
        <taxon>Insecta</taxon>
        <taxon>Pterygota</taxon>
        <taxon>Neoptera</taxon>
        <taxon>Endopterygota</taxon>
        <taxon>Hymenoptera</taxon>
        <taxon>Apocrita</taxon>
        <taxon>Aculeata</taxon>
        <taxon>Apoidea</taxon>
        <taxon>Anthophila</taxon>
        <taxon>Apidae</taxon>
        <taxon>Apis</taxon>
    </lineage>
</organism>
<sequence>MIILSICFFMCHILISNCAENIVLIIADDLDLFLDGMTPMQNTLDLIGSKGVTFSNCFVASPICCPNRASILTGKYQHNHLVVNNSINGGCNNIEWQELQEPNTFAAYLKKEMLYTTFYAGKYLNQYGDKIVGGASHIPIGWDWWAGLIGNSKYYNYILSINGTEKKFGNDPSDYLTDVISDMATNFIKTHNPNQPFLMVLAPPAPHAPFTPAQRHINKYKDVKAKRTPNFNTETQMDKHWLVKRGPSPLPENLLPKLDEIYRNRWETLLAVDELVKNVYQVLKLQNFLNNTYIIFTSDNGYHIGQFSMPIDKRQPYETDIRVPLLIRGPGIIPSKIAAPVSSVDLFDTILEIAGIKCPSDGTSFLKKALPKDRTLLIEYRGEKSRNIPSSGCPSDYDLNLTLCEKDMACKCQDAANNTFSCIRHISPNFNNIFCIFEDNKHYIEAYNITTDKYQLKNIGYHMNHHHRFRLRKKLKKMSICKEEECIVTNMKNLYRATPGKARPGTMTAFESLATLRPMDAIGCL</sequence>
<proteinExistence type="inferred from homology"/>
<evidence type="ECO:0000259" key="5">
    <source>
        <dbReference type="Pfam" id="PF00884"/>
    </source>
</evidence>
<dbReference type="GO" id="GO:0005539">
    <property type="term" value="F:glycosaminoglycan binding"/>
    <property type="evidence" value="ECO:0007669"/>
    <property type="project" value="TreeGrafter"/>
</dbReference>
<gene>
    <name evidence="6" type="ORF">APICC_08228</name>
</gene>
<feature type="domain" description="Sulfatase N-terminal" evidence="5">
    <location>
        <begin position="21"/>
        <end position="356"/>
    </location>
</feature>
<protein>
    <submittedName>
        <fullName evidence="6">N-acetylglucosamine-6-sulfatase</fullName>
    </submittedName>
</protein>
<feature type="signal peptide" evidence="4">
    <location>
        <begin position="1"/>
        <end position="18"/>
    </location>
</feature>
<dbReference type="EMBL" id="KZ288293">
    <property type="protein sequence ID" value="PBC29011.1"/>
    <property type="molecule type" value="Genomic_DNA"/>
</dbReference>
<accession>A0A2A3EDB1</accession>
<dbReference type="GO" id="GO:0008449">
    <property type="term" value="F:N-acetylglucosamine-6-sulfatase activity"/>
    <property type="evidence" value="ECO:0007669"/>
    <property type="project" value="InterPro"/>
</dbReference>
<feature type="chain" id="PRO_5012607264" evidence="4">
    <location>
        <begin position="19"/>
        <end position="525"/>
    </location>
</feature>
<dbReference type="InterPro" id="IPR000917">
    <property type="entry name" value="Sulfatase_N"/>
</dbReference>
<dbReference type="AlphaFoldDB" id="A0A2A3EDB1"/>
<comment type="similarity">
    <text evidence="2">Belongs to the sulfatase family.</text>
</comment>
<keyword evidence="4" id="KW-0732">Signal</keyword>
<dbReference type="InterPro" id="IPR017850">
    <property type="entry name" value="Alkaline_phosphatase_core_sf"/>
</dbReference>
<evidence type="ECO:0000256" key="2">
    <source>
        <dbReference type="ARBA" id="ARBA00008779"/>
    </source>
</evidence>
<feature type="modified residue" description="3-oxoalanine (Cys)" evidence="3">
    <location>
        <position position="64"/>
    </location>
</feature>
<dbReference type="InterPro" id="IPR012251">
    <property type="entry name" value="GlcNAc_6-SO4ase"/>
</dbReference>
<evidence type="ECO:0000256" key="3">
    <source>
        <dbReference type="PIRSR" id="PIRSR036666-50"/>
    </source>
</evidence>
<name>A0A2A3EDB1_APICC</name>
<evidence type="ECO:0000256" key="4">
    <source>
        <dbReference type="SAM" id="SignalP"/>
    </source>
</evidence>
<comment type="PTM">
    <text evidence="3">The conversion to 3-oxoalanine (also known as C-formylglycine, FGly), of a serine or cysteine residue in prokaryotes and of a cysteine residue in eukaryotes, is critical for catalytic activity.</text>
</comment>
<dbReference type="PIRSF" id="PIRSF036666">
    <property type="entry name" value="G6S"/>
    <property type="match status" value="1"/>
</dbReference>
<dbReference type="GO" id="GO:0030203">
    <property type="term" value="P:glycosaminoglycan metabolic process"/>
    <property type="evidence" value="ECO:0007669"/>
    <property type="project" value="InterPro"/>
</dbReference>